<proteinExistence type="predicted"/>
<evidence type="ECO:0000313" key="5">
    <source>
        <dbReference type="WBParaSite" id="TCONS_00015013.p1"/>
    </source>
</evidence>
<dbReference type="AlphaFoldDB" id="A0AAF5DLB3"/>
<sequence length="431" mass="50379">MILFTILIFFGLSIYLFNAVKAISMSNLNEDQFKNSNEIFLEKNNKQLLGINDSQKKFLYKKERSNEVLNFFNNNNESSGVSQNFYKNNNPNQYIIYAPIKGKKIFTRIKYDSISSFVKKGKTRTATKYNNKENKKIKNIKTKNKNFNRLVDSDNEISKLSQFDNNELEYLSKSKGVIPIPNRPKFIEYEKLFLTNETVDSTKRVTLKKKKLFDYFDEISTTTMKLPTKVVSKITQLSIFNEKKKLIKSGKKILTADEALSNCCIKKRISHDCQQLCSFKEISDKTLVQAVLTNKCPNGELKEVFECANNGDDHTQCCYNQNVHLINNGQCMAFCSKTSTQITDILQYFICLQMLEQIEDFRNDFNKLVECIEKLRERADKLRQENKELKKYICNLKSGNFLYEEMLNENKMLKEKILLLQQAKENQKNFE</sequence>
<accession>A0AAF5DLB3</accession>
<evidence type="ECO:0000259" key="3">
    <source>
        <dbReference type="Pfam" id="PF01682"/>
    </source>
</evidence>
<keyword evidence="2" id="KW-0732">Signal</keyword>
<dbReference type="PANTHER" id="PTHR46705:SF10">
    <property type="entry name" value="DOMAIN OF UNKNOWN FUNCTION DB DOMAIN-CONTAINING PROTEIN"/>
    <property type="match status" value="1"/>
</dbReference>
<feature type="signal peptide" evidence="2">
    <location>
        <begin position="1"/>
        <end position="22"/>
    </location>
</feature>
<evidence type="ECO:0000256" key="2">
    <source>
        <dbReference type="SAM" id="SignalP"/>
    </source>
</evidence>
<keyword evidence="1" id="KW-0175">Coiled coil</keyword>
<keyword evidence="4" id="KW-1185">Reference proteome</keyword>
<feature type="coiled-coil region" evidence="1">
    <location>
        <begin position="358"/>
        <end position="423"/>
    </location>
</feature>
<feature type="chain" id="PRO_5041927199" evidence="2">
    <location>
        <begin position="23"/>
        <end position="431"/>
    </location>
</feature>
<protein>
    <submittedName>
        <fullName evidence="5">DB domain-containing protein</fullName>
    </submittedName>
</protein>
<dbReference type="PANTHER" id="PTHR46705">
    <property type="entry name" value="PROTEIN CBG09805"/>
    <property type="match status" value="1"/>
</dbReference>
<evidence type="ECO:0000313" key="4">
    <source>
        <dbReference type="Proteomes" id="UP000035681"/>
    </source>
</evidence>
<evidence type="ECO:0000256" key="1">
    <source>
        <dbReference type="SAM" id="Coils"/>
    </source>
</evidence>
<reference evidence="5" key="1">
    <citation type="submission" date="2024-02" db="UniProtKB">
        <authorList>
            <consortium name="WormBaseParasite"/>
        </authorList>
    </citation>
    <scope>IDENTIFICATION</scope>
</reference>
<dbReference type="InterPro" id="IPR002602">
    <property type="entry name" value="DB"/>
</dbReference>
<dbReference type="Pfam" id="PF01682">
    <property type="entry name" value="DB"/>
    <property type="match status" value="1"/>
</dbReference>
<dbReference type="Gene3D" id="1.20.5.170">
    <property type="match status" value="1"/>
</dbReference>
<feature type="domain" description="Domain of unknown function DB" evidence="3">
    <location>
        <begin position="263"/>
        <end position="359"/>
    </location>
</feature>
<name>A0AAF5DLB3_STRER</name>
<dbReference type="Proteomes" id="UP000035681">
    <property type="component" value="Unplaced"/>
</dbReference>
<dbReference type="WBParaSite" id="TCONS_00015013.p1">
    <property type="protein sequence ID" value="TCONS_00015013.p1"/>
    <property type="gene ID" value="XLOC_010225"/>
</dbReference>
<organism evidence="4 5">
    <name type="scientific">Strongyloides stercoralis</name>
    <name type="common">Threadworm</name>
    <dbReference type="NCBI Taxonomy" id="6248"/>
    <lineage>
        <taxon>Eukaryota</taxon>
        <taxon>Metazoa</taxon>
        <taxon>Ecdysozoa</taxon>
        <taxon>Nematoda</taxon>
        <taxon>Chromadorea</taxon>
        <taxon>Rhabditida</taxon>
        <taxon>Tylenchina</taxon>
        <taxon>Panagrolaimomorpha</taxon>
        <taxon>Strongyloidoidea</taxon>
        <taxon>Strongyloididae</taxon>
        <taxon>Strongyloides</taxon>
    </lineage>
</organism>